<feature type="domain" description="ZP" evidence="5">
    <location>
        <begin position="52"/>
        <end position="318"/>
    </location>
</feature>
<dbReference type="EMBL" id="JBEDNZ010000028">
    <property type="protein sequence ID" value="KAL0809695.1"/>
    <property type="molecule type" value="Genomic_DNA"/>
</dbReference>
<gene>
    <name evidence="6" type="ORF">ABMA28_011210</name>
</gene>
<evidence type="ECO:0000313" key="6">
    <source>
        <dbReference type="EMBL" id="KAL0809694.1"/>
    </source>
</evidence>
<organism evidence="6 7">
    <name type="scientific">Loxostege sticticalis</name>
    <name type="common">Beet webworm moth</name>
    <dbReference type="NCBI Taxonomy" id="481309"/>
    <lineage>
        <taxon>Eukaryota</taxon>
        <taxon>Metazoa</taxon>
        <taxon>Ecdysozoa</taxon>
        <taxon>Arthropoda</taxon>
        <taxon>Hexapoda</taxon>
        <taxon>Insecta</taxon>
        <taxon>Pterygota</taxon>
        <taxon>Neoptera</taxon>
        <taxon>Endopterygota</taxon>
        <taxon>Lepidoptera</taxon>
        <taxon>Glossata</taxon>
        <taxon>Ditrysia</taxon>
        <taxon>Pyraloidea</taxon>
        <taxon>Crambidae</taxon>
        <taxon>Pyraustinae</taxon>
        <taxon>Loxostege</taxon>
    </lineage>
</organism>
<dbReference type="SMART" id="SM00241">
    <property type="entry name" value="ZP"/>
    <property type="match status" value="1"/>
</dbReference>
<name>A0ABD0S6K2_LOXSC</name>
<keyword evidence="2" id="KW-1015">Disulfide bond</keyword>
<dbReference type="EMBL" id="JBEDNZ010000028">
    <property type="protein sequence ID" value="KAL0809694.1"/>
    <property type="molecule type" value="Genomic_DNA"/>
</dbReference>
<evidence type="ECO:0000256" key="3">
    <source>
        <dbReference type="SAM" id="Phobius"/>
    </source>
</evidence>
<reference evidence="6 7" key="1">
    <citation type="submission" date="2024-06" db="EMBL/GenBank/DDBJ databases">
        <title>A chromosome-level genome assembly of beet webworm, Loxostege sticticalis.</title>
        <authorList>
            <person name="Zhang Y."/>
        </authorList>
    </citation>
    <scope>NUCLEOTIDE SEQUENCE [LARGE SCALE GENOMIC DNA]</scope>
    <source>
        <strain evidence="6">AQ028</strain>
        <tissue evidence="6">Male pupae</tissue>
    </source>
</reference>
<dbReference type="InterPro" id="IPR042235">
    <property type="entry name" value="ZP-C_dom"/>
</dbReference>
<keyword evidence="1 4" id="KW-0732">Signal</keyword>
<proteinExistence type="predicted"/>
<dbReference type="Pfam" id="PF23344">
    <property type="entry name" value="ZP-N"/>
    <property type="match status" value="1"/>
</dbReference>
<evidence type="ECO:0000259" key="5">
    <source>
        <dbReference type="PROSITE" id="PS51034"/>
    </source>
</evidence>
<dbReference type="PANTHER" id="PTHR22907">
    <property type="entry name" value="GH04558P"/>
    <property type="match status" value="1"/>
</dbReference>
<evidence type="ECO:0000256" key="1">
    <source>
        <dbReference type="ARBA" id="ARBA00022729"/>
    </source>
</evidence>
<feature type="transmembrane region" description="Helical" evidence="3">
    <location>
        <begin position="364"/>
        <end position="388"/>
    </location>
</feature>
<dbReference type="PANTHER" id="PTHR22907:SF54">
    <property type="entry name" value="GH04558P"/>
    <property type="match status" value="1"/>
</dbReference>
<dbReference type="InterPro" id="IPR055356">
    <property type="entry name" value="ZP-N"/>
</dbReference>
<dbReference type="InterPro" id="IPR001507">
    <property type="entry name" value="ZP_dom"/>
</dbReference>
<evidence type="ECO:0000256" key="2">
    <source>
        <dbReference type="ARBA" id="ARBA00023157"/>
    </source>
</evidence>
<evidence type="ECO:0000256" key="4">
    <source>
        <dbReference type="SAM" id="SignalP"/>
    </source>
</evidence>
<comment type="caution">
    <text evidence="6">The sequence shown here is derived from an EMBL/GenBank/DDBJ whole genome shotgun (WGS) entry which is preliminary data.</text>
</comment>
<keyword evidence="3" id="KW-1133">Transmembrane helix</keyword>
<accession>A0ABD0S6K2</accession>
<dbReference type="Proteomes" id="UP001549921">
    <property type="component" value="Unassembled WGS sequence"/>
</dbReference>
<dbReference type="AlphaFoldDB" id="A0ABD0S6K2"/>
<dbReference type="InterPro" id="IPR051962">
    <property type="entry name" value="Cuticlin"/>
</dbReference>
<dbReference type="PROSITE" id="PS51034">
    <property type="entry name" value="ZP_2"/>
    <property type="match status" value="1"/>
</dbReference>
<keyword evidence="3" id="KW-0812">Transmembrane</keyword>
<dbReference type="Pfam" id="PF00100">
    <property type="entry name" value="Zona_pellucida"/>
    <property type="match status" value="1"/>
</dbReference>
<dbReference type="Gene3D" id="2.60.40.3210">
    <property type="entry name" value="Zona pellucida, ZP-N domain"/>
    <property type="match status" value="1"/>
</dbReference>
<feature type="chain" id="PRO_5044722592" description="ZP domain-containing protein" evidence="4">
    <location>
        <begin position="17"/>
        <end position="417"/>
    </location>
</feature>
<feature type="signal peptide" evidence="4">
    <location>
        <begin position="1"/>
        <end position="16"/>
    </location>
</feature>
<keyword evidence="3" id="KW-0472">Membrane</keyword>
<evidence type="ECO:0000313" key="7">
    <source>
        <dbReference type="Proteomes" id="UP001549921"/>
    </source>
</evidence>
<dbReference type="Gene3D" id="2.60.40.4100">
    <property type="entry name" value="Zona pellucida, ZP-C domain"/>
    <property type="match status" value="1"/>
</dbReference>
<protein>
    <recommendedName>
        <fullName evidence="5">ZP domain-containing protein</fullName>
    </recommendedName>
</protein>
<sequence length="417" mass="46668">MWSILLLATLVATARCKQLPQSKELPTTTEVATEDDAATWSTNVPFDEPVVACERDSMHITISLAQVDRKFDEKSDQFDAFNGIVYPAGLGSNSSCLREYENARGELKYTLPLMGCNTMAKDNDDGTVEYHNMIIVQPHPKIVTGQGRGYEVRCRYRRRDLMQFHVFRKQDRTGKALADLDSDLQDLEKEFVMLPSVTMQLFKGDPEDKHEVSEAKVGDTVTLLVSLEKQDNIGMLVRDCYVHDALGWAEHKLIDEDGCPLDSAVMGVFQYSADSMRAQVSFSAHKFAWSPSVYYTCGVKLCKKSCYRKSCADKSSRSRRDLDETPATVEVFTGLYVNEADSLESDEVTSEKKEDEICISQRNFAIGICVAGVILMICVIAAIAYILARRRNPKTYSRTGSSLYSGPYTNTGYSHTS</sequence>
<dbReference type="InterPro" id="IPR055355">
    <property type="entry name" value="ZP-C"/>
</dbReference>